<evidence type="ECO:0000313" key="2">
    <source>
        <dbReference type="Proteomes" id="UP000623958"/>
    </source>
</evidence>
<dbReference type="AlphaFoldDB" id="A0A919F4G7"/>
<comment type="caution">
    <text evidence="1">The sequence shown here is derived from an EMBL/GenBank/DDBJ whole genome shotgun (WGS) entry which is preliminary data.</text>
</comment>
<proteinExistence type="predicted"/>
<organism evidence="1 2">
    <name type="scientific">Xanthomonas boreopolis</name>
    <dbReference type="NCBI Taxonomy" id="86183"/>
    <lineage>
        <taxon>Bacteria</taxon>
        <taxon>Pseudomonadati</taxon>
        <taxon>Pseudomonadota</taxon>
        <taxon>Gammaproteobacteria</taxon>
        <taxon>Lysobacterales</taxon>
        <taxon>Lysobacteraceae</taxon>
        <taxon>Xanthomonas</taxon>
    </lineage>
</organism>
<dbReference type="RefSeq" id="WP_140721541.1">
    <property type="nucleotide sequence ID" value="NZ_BNBA01000001.1"/>
</dbReference>
<reference evidence="1" key="2">
    <citation type="submission" date="2020-09" db="EMBL/GenBank/DDBJ databases">
        <authorList>
            <person name="Sun Q."/>
            <person name="Ohkuma M."/>
        </authorList>
    </citation>
    <scope>NUCLEOTIDE SEQUENCE</scope>
    <source>
        <strain evidence="1">JCM 13306</strain>
    </source>
</reference>
<evidence type="ECO:0000313" key="1">
    <source>
        <dbReference type="EMBL" id="GHH46197.1"/>
    </source>
</evidence>
<dbReference type="EMBL" id="BNBA01000001">
    <property type="protein sequence ID" value="GHH46197.1"/>
    <property type="molecule type" value="Genomic_DNA"/>
</dbReference>
<gene>
    <name evidence="1" type="ORF">GCM10009090_00920</name>
</gene>
<accession>A0A919F4G7</accession>
<sequence>MAVMRYVFAPRLAPWFGIALLALWLGWLVPAFRTLLAPVRAQEDAAAIVARLQAHSPAARDLARATVFLARSGECRCRADTGVSRLQAALLRSVPALDLGTASSDIGYPVLVLAPPARLVYAGPALVDIGCGAPIALDTLLPALLSRPGRALIVPPTCQCHKEP</sequence>
<protein>
    <submittedName>
        <fullName evidence="1">Uncharacterized protein</fullName>
    </submittedName>
</protein>
<reference evidence="1" key="1">
    <citation type="journal article" date="2014" name="Int. J. Syst. Evol. Microbiol.">
        <title>Complete genome sequence of Corynebacterium casei LMG S-19264T (=DSM 44701T), isolated from a smear-ripened cheese.</title>
        <authorList>
            <consortium name="US DOE Joint Genome Institute (JGI-PGF)"/>
            <person name="Walter F."/>
            <person name="Albersmeier A."/>
            <person name="Kalinowski J."/>
            <person name="Ruckert C."/>
        </authorList>
    </citation>
    <scope>NUCLEOTIDE SEQUENCE</scope>
    <source>
        <strain evidence="1">JCM 13306</strain>
    </source>
</reference>
<keyword evidence="2" id="KW-1185">Reference proteome</keyword>
<dbReference type="Proteomes" id="UP000623958">
    <property type="component" value="Unassembled WGS sequence"/>
</dbReference>
<name>A0A919F4G7_9XANT</name>